<evidence type="ECO:0000313" key="1">
    <source>
        <dbReference type="EMBL" id="CAG8795956.1"/>
    </source>
</evidence>
<proteinExistence type="predicted"/>
<gene>
    <name evidence="1" type="ORF">GMARGA_LOCUS22094</name>
</gene>
<evidence type="ECO:0000313" key="2">
    <source>
        <dbReference type="Proteomes" id="UP000789901"/>
    </source>
</evidence>
<protein>
    <submittedName>
        <fullName evidence="1">39062_t:CDS:1</fullName>
    </submittedName>
</protein>
<keyword evidence="2" id="KW-1185">Reference proteome</keyword>
<reference evidence="1 2" key="1">
    <citation type="submission" date="2021-06" db="EMBL/GenBank/DDBJ databases">
        <authorList>
            <person name="Kallberg Y."/>
            <person name="Tangrot J."/>
            <person name="Rosling A."/>
        </authorList>
    </citation>
    <scope>NUCLEOTIDE SEQUENCE [LARGE SCALE GENOMIC DNA]</scope>
    <source>
        <strain evidence="1 2">120-4 pot B 10/14</strain>
    </source>
</reference>
<sequence>MLKAIDFTKLPLKVRIQQLQNDALTPESILVLSCQGIWPKPIKKRIKSINRILYRIKGGNKIKERVQNNTKKVATGKTPKWFNEMQQMLAEMEYPANDRWGKIAKIGKEITIAHWQHEGNKLTRCKECKLNINKEKLCFFKRAADVLLGVVVDRKKKIYANITKLLEGRIHKEEKN</sequence>
<dbReference type="EMBL" id="CAJVQB010021000">
    <property type="protein sequence ID" value="CAG8795956.1"/>
    <property type="molecule type" value="Genomic_DNA"/>
</dbReference>
<dbReference type="Proteomes" id="UP000789901">
    <property type="component" value="Unassembled WGS sequence"/>
</dbReference>
<organism evidence="1 2">
    <name type="scientific">Gigaspora margarita</name>
    <dbReference type="NCBI Taxonomy" id="4874"/>
    <lineage>
        <taxon>Eukaryota</taxon>
        <taxon>Fungi</taxon>
        <taxon>Fungi incertae sedis</taxon>
        <taxon>Mucoromycota</taxon>
        <taxon>Glomeromycotina</taxon>
        <taxon>Glomeromycetes</taxon>
        <taxon>Diversisporales</taxon>
        <taxon>Gigasporaceae</taxon>
        <taxon>Gigaspora</taxon>
    </lineage>
</organism>
<comment type="caution">
    <text evidence="1">The sequence shown here is derived from an EMBL/GenBank/DDBJ whole genome shotgun (WGS) entry which is preliminary data.</text>
</comment>
<name>A0ABN7VRY3_GIGMA</name>
<accession>A0ABN7VRY3</accession>